<comment type="caution">
    <text evidence="3">The sequence shown here is derived from an EMBL/GenBank/DDBJ whole genome shotgun (WGS) entry which is preliminary data.</text>
</comment>
<keyword evidence="1" id="KW-1133">Transmembrane helix</keyword>
<reference evidence="3" key="1">
    <citation type="submission" date="2023-01" db="EMBL/GenBank/DDBJ databases">
        <title>Genome assembly of the deep-sea coral Lophelia pertusa.</title>
        <authorList>
            <person name="Herrera S."/>
            <person name="Cordes E."/>
        </authorList>
    </citation>
    <scope>NUCLEOTIDE SEQUENCE</scope>
    <source>
        <strain evidence="3">USNM1676648</strain>
        <tissue evidence="3">Polyp</tissue>
    </source>
</reference>
<dbReference type="Proteomes" id="UP001163046">
    <property type="component" value="Unassembled WGS sequence"/>
</dbReference>
<dbReference type="GO" id="GO:0009100">
    <property type="term" value="P:glycoprotein metabolic process"/>
    <property type="evidence" value="ECO:0007669"/>
    <property type="project" value="UniProtKB-ARBA"/>
</dbReference>
<dbReference type="AlphaFoldDB" id="A0A9W9YSL1"/>
<evidence type="ECO:0000256" key="1">
    <source>
        <dbReference type="SAM" id="Phobius"/>
    </source>
</evidence>
<protein>
    <recommendedName>
        <fullName evidence="2">LicD/FKTN/FKRP nucleotidyltransferase domain-containing protein</fullName>
    </recommendedName>
</protein>
<keyword evidence="1" id="KW-0472">Membrane</keyword>
<dbReference type="PANTHER" id="PTHR13627:SF35">
    <property type="entry name" value="LICD FAMILY PROTEIN"/>
    <property type="match status" value="1"/>
</dbReference>
<evidence type="ECO:0000313" key="4">
    <source>
        <dbReference type="Proteomes" id="UP001163046"/>
    </source>
</evidence>
<dbReference type="Pfam" id="PF04991">
    <property type="entry name" value="LicD"/>
    <property type="match status" value="1"/>
</dbReference>
<dbReference type="InterPro" id="IPR052613">
    <property type="entry name" value="LicD_transferase"/>
</dbReference>
<gene>
    <name evidence="3" type="ORF">OS493_005586</name>
</gene>
<feature type="transmembrane region" description="Helical" evidence="1">
    <location>
        <begin position="70"/>
        <end position="87"/>
    </location>
</feature>
<organism evidence="3 4">
    <name type="scientific">Desmophyllum pertusum</name>
    <dbReference type="NCBI Taxonomy" id="174260"/>
    <lineage>
        <taxon>Eukaryota</taxon>
        <taxon>Metazoa</taxon>
        <taxon>Cnidaria</taxon>
        <taxon>Anthozoa</taxon>
        <taxon>Hexacorallia</taxon>
        <taxon>Scleractinia</taxon>
        <taxon>Caryophylliina</taxon>
        <taxon>Caryophylliidae</taxon>
        <taxon>Desmophyllum</taxon>
    </lineage>
</organism>
<evidence type="ECO:0000259" key="2">
    <source>
        <dbReference type="Pfam" id="PF04991"/>
    </source>
</evidence>
<feature type="domain" description="LicD/FKTN/FKRP nucleotidyltransferase" evidence="2">
    <location>
        <begin position="118"/>
        <end position="165"/>
    </location>
</feature>
<dbReference type="InterPro" id="IPR007074">
    <property type="entry name" value="LicD/FKTN/FKRP_NTP_transf"/>
</dbReference>
<sequence>MATKNAVGRRPELPRRKTTAKITGTKHVARVKVDKLVLPVRAVEEQRRLELRLVEVRPLSIAMVKRRSRLLLLFSTLMVGMLVFMKLKQILQRRTGCPDNPRREDLTELLRAWTITSEQHNVSYTIAYGSLLGAMRNKDLIPWDTDIDIMIDMKYFPILKRWSEEQKFTKADGSIRLAIQEGSVLGIPEEKRTRHNCQGKVATHMEDQCSFLEPMARLIRGSSFLDFFHFYEKGYLVEEPGENKIKQYNKTDLYPFRSCSFMGLNTSCPNRPWEILRAYYKNDNFKPTKKCSNDTWAWVDN</sequence>
<dbReference type="PANTHER" id="PTHR13627">
    <property type="entry name" value="FUKUTIN RELATED PROTEIN"/>
    <property type="match status" value="1"/>
</dbReference>
<evidence type="ECO:0000313" key="3">
    <source>
        <dbReference type="EMBL" id="KAJ7365478.1"/>
    </source>
</evidence>
<keyword evidence="1" id="KW-0812">Transmembrane</keyword>
<dbReference type="EMBL" id="MU827303">
    <property type="protein sequence ID" value="KAJ7365478.1"/>
    <property type="molecule type" value="Genomic_DNA"/>
</dbReference>
<accession>A0A9W9YSL1</accession>
<proteinExistence type="predicted"/>
<name>A0A9W9YSL1_9CNID</name>
<dbReference type="OrthoDB" id="444255at2759"/>
<keyword evidence="4" id="KW-1185">Reference proteome</keyword>